<evidence type="ECO:0000256" key="1">
    <source>
        <dbReference type="SAM" id="MobiDB-lite"/>
    </source>
</evidence>
<name>A0A517LEK1_9PEZI</name>
<organism evidence="3 4">
    <name type="scientific">Venturia effusa</name>
    <dbReference type="NCBI Taxonomy" id="50376"/>
    <lineage>
        <taxon>Eukaryota</taxon>
        <taxon>Fungi</taxon>
        <taxon>Dikarya</taxon>
        <taxon>Ascomycota</taxon>
        <taxon>Pezizomycotina</taxon>
        <taxon>Dothideomycetes</taxon>
        <taxon>Pleosporomycetidae</taxon>
        <taxon>Venturiales</taxon>
        <taxon>Venturiaceae</taxon>
        <taxon>Venturia</taxon>
    </lineage>
</organism>
<dbReference type="OrthoDB" id="5428863at2759"/>
<proteinExistence type="predicted"/>
<dbReference type="PANTHER" id="PTHR33112:SF1">
    <property type="entry name" value="HETEROKARYON INCOMPATIBILITY DOMAIN-CONTAINING PROTEIN"/>
    <property type="match status" value="1"/>
</dbReference>
<dbReference type="STRING" id="50376.A0A517LEK1"/>
<dbReference type="AlphaFoldDB" id="A0A517LEK1"/>
<feature type="domain" description="Heterokaryon incompatibility" evidence="2">
    <location>
        <begin position="201"/>
        <end position="333"/>
    </location>
</feature>
<evidence type="ECO:0000313" key="3">
    <source>
        <dbReference type="EMBL" id="QDS74054.1"/>
    </source>
</evidence>
<evidence type="ECO:0000313" key="4">
    <source>
        <dbReference type="Proteomes" id="UP000316270"/>
    </source>
</evidence>
<dbReference type="Proteomes" id="UP000316270">
    <property type="component" value="Chromosome 10"/>
</dbReference>
<dbReference type="Pfam" id="PF06985">
    <property type="entry name" value="HET"/>
    <property type="match status" value="1"/>
</dbReference>
<reference evidence="3 4" key="1">
    <citation type="submission" date="2019-07" db="EMBL/GenBank/DDBJ databases">
        <title>Finished genome of Venturia effusa.</title>
        <authorList>
            <person name="Young C.A."/>
            <person name="Cox M.P."/>
            <person name="Ganley A.R.D."/>
            <person name="David W.J."/>
        </authorList>
    </citation>
    <scope>NUCLEOTIDE SEQUENCE [LARGE SCALE GENOMIC DNA]</scope>
    <source>
        <strain evidence="4">albino</strain>
    </source>
</reference>
<protein>
    <recommendedName>
        <fullName evidence="2">Heterokaryon incompatibility domain-containing protein</fullName>
    </recommendedName>
</protein>
<keyword evidence="4" id="KW-1185">Reference proteome</keyword>
<dbReference type="EMBL" id="CP042194">
    <property type="protein sequence ID" value="QDS74054.1"/>
    <property type="molecule type" value="Genomic_DNA"/>
</dbReference>
<feature type="region of interest" description="Disordered" evidence="1">
    <location>
        <begin position="1"/>
        <end position="49"/>
    </location>
</feature>
<evidence type="ECO:0000259" key="2">
    <source>
        <dbReference type="Pfam" id="PF06985"/>
    </source>
</evidence>
<dbReference type="PANTHER" id="PTHR33112">
    <property type="entry name" value="DOMAIN PROTEIN, PUTATIVE-RELATED"/>
    <property type="match status" value="1"/>
</dbReference>
<dbReference type="InterPro" id="IPR010730">
    <property type="entry name" value="HET"/>
</dbReference>
<accession>A0A517LEK1</accession>
<sequence length="676" mass="77223">MATPITHSAPERSTSSHDVYPPSGIQASEPAQGLAINDNTTSEDTDDEVFRPDDHAELCERCRGIDWEKMLHARMLKHRTEVCHLGDILCVTKTCPVCNFFHDLAGGEEETLQYNRIRSGWIPPLYITNDDEIISGPRFDFVLSTKVRLVEPTIIDFTEPREWIEFCDKNHTTCKPSAVTPKHLIDCNSRRVERMQEHRPYCTLSYVWGSQLAEDSMLDGTLPLSLPATIEDAITCTLAIGMKYLWVDKFCISQQQHDEKALKIGRMDEIYSGAEIGFFAIGEDACAGLAGLSVFRDIKRCRLGKHVLVEMHEKPQQYIRRSKWSQRGWTYQELLLSRRRLFFTPSGVYFECNEHHLTEGKSGAVEHDGGLTTQLTQTRRWDSNPICTHIQAYTKRQLTYPSDSLQAMLGIFNHLAKSQNPEHHYWGIPFLKREHESTAITEFAKGLCWSAWLDKMGGRRPAFPSWSWCGWDHTWSGVRFGIDEMVADKIFIRDLKIILSNGTYTCETIWKSISDPGIAQIPDMRPNYTEAVSPQLQITGLVIHFCARVTPNGILSDVTLGSRPTSTEFLGELIAWMDVDEKLDDELTALTAILLHCCWEDNGYSEYRYILLRELTRASEDQESKQSEQVETVSGIAPCAKYERVGMLKISCYPTTTPFEELDWYTKAKWEEIIIC</sequence>
<gene>
    <name evidence="3" type="ORF">FKW77_009289</name>
</gene>